<evidence type="ECO:0000256" key="5">
    <source>
        <dbReference type="PROSITE-ProRule" id="PRU00335"/>
    </source>
</evidence>
<reference evidence="8" key="1">
    <citation type="submission" date="2008-02" db="EMBL/GenBank/DDBJ databases">
        <title>Complete sequence of chromosome 3 of Burkholderia cenocepacia MC0-3.</title>
        <authorList>
            <person name="Copeland A."/>
            <person name="Lucas S."/>
            <person name="Lapidus A."/>
            <person name="Barry K."/>
            <person name="Bruce D."/>
            <person name="Goodwin L."/>
            <person name="Glavina del Rio T."/>
            <person name="Dalin E."/>
            <person name="Tice H."/>
            <person name="Pitluck S."/>
            <person name="Chain P."/>
            <person name="Malfatti S."/>
            <person name="Shin M."/>
            <person name="Vergez L."/>
            <person name="Schmutz J."/>
            <person name="Larimer F."/>
            <person name="Land M."/>
            <person name="Hauser L."/>
            <person name="Kyrpides N."/>
            <person name="Mikhailova N."/>
            <person name="Tiedje J."/>
            <person name="Richardson P."/>
        </authorList>
    </citation>
    <scope>NUCLEOTIDE SEQUENCE [LARGE SCALE GENOMIC DNA]</scope>
    <source>
        <strain evidence="8">MC0-3</strain>
    </source>
</reference>
<gene>
    <name evidence="7" type="ordered locus">Bcenmc03_6862</name>
</gene>
<evidence type="ECO:0000256" key="2">
    <source>
        <dbReference type="ARBA" id="ARBA00023015"/>
    </source>
</evidence>
<dbReference type="PANTHER" id="PTHR30055:SF226">
    <property type="entry name" value="HTH-TYPE TRANSCRIPTIONAL REGULATOR PKSA"/>
    <property type="match status" value="1"/>
</dbReference>
<dbReference type="GO" id="GO:0000976">
    <property type="term" value="F:transcription cis-regulatory region binding"/>
    <property type="evidence" value="ECO:0007669"/>
    <property type="project" value="TreeGrafter"/>
</dbReference>
<feature type="DNA-binding region" description="H-T-H motif" evidence="5">
    <location>
        <begin position="54"/>
        <end position="73"/>
    </location>
</feature>
<dbReference type="GO" id="GO:0003700">
    <property type="term" value="F:DNA-binding transcription factor activity"/>
    <property type="evidence" value="ECO:0007669"/>
    <property type="project" value="TreeGrafter"/>
</dbReference>
<sequence>MGAVQMKDLTISSADLGNKGAETPKRRGNRSTRVPAIIEVAIEVFASEGNAGFTQRRIASDAGILLRTLQHYFSTREELLRATVEAFTNRYFQHYQTIAQDKARPPEARLDTIVDEAFSVLTSPGGNRVCAFVLESWSLAEHEPSLHALMAKTTADFQDLLANLVSQINPDLASAECTLRGALLLSHLQGLVVFIRRCDANTPDLDSFRHAMKVVWRALSKASP</sequence>
<dbReference type="PRINTS" id="PR00455">
    <property type="entry name" value="HTHTETR"/>
</dbReference>
<keyword evidence="1" id="KW-0678">Repressor</keyword>
<protein>
    <submittedName>
        <fullName evidence="7">Transcriptional regulator, TetR family</fullName>
    </submittedName>
</protein>
<dbReference type="SUPFAM" id="SSF46689">
    <property type="entry name" value="Homeodomain-like"/>
    <property type="match status" value="1"/>
</dbReference>
<dbReference type="InterPro" id="IPR050109">
    <property type="entry name" value="HTH-type_TetR-like_transc_reg"/>
</dbReference>
<dbReference type="InterPro" id="IPR036271">
    <property type="entry name" value="Tet_transcr_reg_TetR-rel_C_sf"/>
</dbReference>
<dbReference type="SUPFAM" id="SSF48498">
    <property type="entry name" value="Tetracyclin repressor-like, C-terminal domain"/>
    <property type="match status" value="1"/>
</dbReference>
<dbReference type="AlphaFoldDB" id="B1KCL8"/>
<dbReference type="PROSITE" id="PS50977">
    <property type="entry name" value="HTH_TETR_2"/>
    <property type="match status" value="1"/>
</dbReference>
<dbReference type="InterPro" id="IPR009057">
    <property type="entry name" value="Homeodomain-like_sf"/>
</dbReference>
<evidence type="ECO:0000256" key="3">
    <source>
        <dbReference type="ARBA" id="ARBA00023125"/>
    </source>
</evidence>
<evidence type="ECO:0000256" key="4">
    <source>
        <dbReference type="ARBA" id="ARBA00023163"/>
    </source>
</evidence>
<dbReference type="Gene3D" id="1.10.357.10">
    <property type="entry name" value="Tetracycline Repressor, domain 2"/>
    <property type="match status" value="1"/>
</dbReference>
<evidence type="ECO:0000256" key="1">
    <source>
        <dbReference type="ARBA" id="ARBA00022491"/>
    </source>
</evidence>
<proteinExistence type="predicted"/>
<organism evidence="7 8">
    <name type="scientific">Burkholderia orbicola (strain MC0-3)</name>
    <dbReference type="NCBI Taxonomy" id="406425"/>
    <lineage>
        <taxon>Bacteria</taxon>
        <taxon>Pseudomonadati</taxon>
        <taxon>Pseudomonadota</taxon>
        <taxon>Betaproteobacteria</taxon>
        <taxon>Burkholderiales</taxon>
        <taxon>Burkholderiaceae</taxon>
        <taxon>Burkholderia</taxon>
        <taxon>Burkholderia cepacia complex</taxon>
        <taxon>Burkholderia orbicola</taxon>
    </lineage>
</organism>
<dbReference type="InterPro" id="IPR039538">
    <property type="entry name" value="BetI_C"/>
</dbReference>
<dbReference type="Pfam" id="PF00440">
    <property type="entry name" value="TetR_N"/>
    <property type="match status" value="1"/>
</dbReference>
<accession>B1KCL8</accession>
<dbReference type="InterPro" id="IPR001647">
    <property type="entry name" value="HTH_TetR"/>
</dbReference>
<keyword evidence="4" id="KW-0804">Transcription</keyword>
<evidence type="ECO:0000313" key="8">
    <source>
        <dbReference type="Proteomes" id="UP000002169"/>
    </source>
</evidence>
<dbReference type="HOGENOM" id="CLU_069356_15_7_4"/>
<dbReference type="KEGG" id="bcm:Bcenmc03_6862"/>
<dbReference type="PANTHER" id="PTHR30055">
    <property type="entry name" value="HTH-TYPE TRANSCRIPTIONAL REGULATOR RUTR"/>
    <property type="match status" value="1"/>
</dbReference>
<keyword evidence="2" id="KW-0805">Transcription regulation</keyword>
<feature type="domain" description="HTH tetR-type" evidence="6">
    <location>
        <begin position="31"/>
        <end position="91"/>
    </location>
</feature>
<evidence type="ECO:0000313" key="7">
    <source>
        <dbReference type="EMBL" id="ACA95965.1"/>
    </source>
</evidence>
<name>B1KCL8_BURO0</name>
<keyword evidence="3 5" id="KW-0238">DNA-binding</keyword>
<evidence type="ECO:0000259" key="6">
    <source>
        <dbReference type="PROSITE" id="PS50977"/>
    </source>
</evidence>
<dbReference type="Proteomes" id="UP000002169">
    <property type="component" value="Chromosome 3"/>
</dbReference>
<dbReference type="EMBL" id="CP000960">
    <property type="protein sequence ID" value="ACA95965.1"/>
    <property type="molecule type" value="Genomic_DNA"/>
</dbReference>
<dbReference type="Pfam" id="PF13977">
    <property type="entry name" value="TetR_C_6"/>
    <property type="match status" value="1"/>
</dbReference>